<comment type="subcellular location">
    <subcellularLocation>
        <location evidence="1">Cell membrane</location>
        <topology evidence="1">Multi-pass membrane protein</topology>
    </subcellularLocation>
</comment>
<dbReference type="Pfam" id="PF03553">
    <property type="entry name" value="Na_H_antiporter"/>
    <property type="match status" value="1"/>
</dbReference>
<comment type="caution">
    <text evidence="8">The sequence shown here is derived from an EMBL/GenBank/DDBJ whole genome shotgun (WGS) entry which is preliminary data.</text>
</comment>
<dbReference type="AlphaFoldDB" id="A0A9D1JEQ4"/>
<organism evidence="8 9">
    <name type="scientific">Candidatus Egerieimonas intestinavium</name>
    <dbReference type="NCBI Taxonomy" id="2840777"/>
    <lineage>
        <taxon>Bacteria</taxon>
        <taxon>Bacillati</taxon>
        <taxon>Bacillota</taxon>
        <taxon>Clostridia</taxon>
        <taxon>Lachnospirales</taxon>
        <taxon>Lachnospiraceae</taxon>
        <taxon>Lachnospiraceae incertae sedis</taxon>
        <taxon>Candidatus Egerieimonas</taxon>
    </lineage>
</organism>
<proteinExistence type="predicted"/>
<feature type="transmembrane region" description="Helical" evidence="6">
    <location>
        <begin position="61"/>
        <end position="82"/>
    </location>
</feature>
<feature type="transmembrane region" description="Helical" evidence="6">
    <location>
        <begin position="238"/>
        <end position="255"/>
    </location>
</feature>
<evidence type="ECO:0000256" key="3">
    <source>
        <dbReference type="ARBA" id="ARBA00022692"/>
    </source>
</evidence>
<evidence type="ECO:0000256" key="4">
    <source>
        <dbReference type="ARBA" id="ARBA00022989"/>
    </source>
</evidence>
<feature type="transmembrane region" description="Helical" evidence="6">
    <location>
        <begin position="378"/>
        <end position="402"/>
    </location>
</feature>
<evidence type="ECO:0000256" key="2">
    <source>
        <dbReference type="ARBA" id="ARBA00022475"/>
    </source>
</evidence>
<keyword evidence="3 6" id="KW-0812">Transmembrane</keyword>
<dbReference type="InterPro" id="IPR018461">
    <property type="entry name" value="Na/H_Antiport_NhaC-like_C"/>
</dbReference>
<sequence length="441" mass="46172">MEAFGPLSLLPVAVVILLALLTRRAALALITGTLVGLLLLHGLEFPQAGIALLYDVLSSDLAIWCVVVGSLFGGLTTLFRASGGVNGFSAFTEPLCSNGRRTLLATWLMGVVLFIDDWLCLLTTGTAMGPAADRNRVPREKLALLITVTGASIGTLVPVSSWGMFMSGQLVSVGLASAQESFSAYLSLLPVLFYPILALLCGLLWAAGILPMAGPMRRAVPREAAGAPCHPAGKGEKAAALNFLLPIALITLLTIVTHDILYGLFACLLLCAVLYLPQRKLSPRQYLDLLLAGSQEMLGLLLIILSAFALRDVNAQLGMPDFVISLVKGGIPPAFLPGAAFAVVTLLGFAAGNFWGICAIAFPVILPVAQALGADLTLTAGAIISATVASSNLCFFGSEVLVACKATQVNNIRYAQTALPLLLLPVFLTLLCYLAAGKLWG</sequence>
<evidence type="ECO:0000313" key="8">
    <source>
        <dbReference type="EMBL" id="HIR92128.1"/>
    </source>
</evidence>
<gene>
    <name evidence="8" type="ORF">IAB98_01735</name>
</gene>
<evidence type="ECO:0000313" key="9">
    <source>
        <dbReference type="Proteomes" id="UP000886841"/>
    </source>
</evidence>
<feature type="transmembrane region" description="Helical" evidence="6">
    <location>
        <begin position="289"/>
        <end position="310"/>
    </location>
</feature>
<accession>A0A9D1JEQ4</accession>
<keyword evidence="4 6" id="KW-1133">Transmembrane helix</keyword>
<feature type="transmembrane region" description="Helical" evidence="6">
    <location>
        <begin position="34"/>
        <end position="54"/>
    </location>
</feature>
<feature type="transmembrane region" description="Helical" evidence="6">
    <location>
        <begin position="414"/>
        <end position="436"/>
    </location>
</feature>
<evidence type="ECO:0000256" key="6">
    <source>
        <dbReference type="SAM" id="Phobius"/>
    </source>
</evidence>
<dbReference type="PANTHER" id="PTHR43478">
    <property type="entry name" value="NA+/H+ ANTIPORTER-RELATED"/>
    <property type="match status" value="1"/>
</dbReference>
<feature type="transmembrane region" description="Helical" evidence="6">
    <location>
        <begin position="330"/>
        <end position="349"/>
    </location>
</feature>
<feature type="transmembrane region" description="Helical" evidence="6">
    <location>
        <begin position="185"/>
        <end position="210"/>
    </location>
</feature>
<reference evidence="8" key="2">
    <citation type="journal article" date="2021" name="PeerJ">
        <title>Extensive microbial diversity within the chicken gut microbiome revealed by metagenomics and culture.</title>
        <authorList>
            <person name="Gilroy R."/>
            <person name="Ravi A."/>
            <person name="Getino M."/>
            <person name="Pursley I."/>
            <person name="Horton D.L."/>
            <person name="Alikhan N.F."/>
            <person name="Baker D."/>
            <person name="Gharbi K."/>
            <person name="Hall N."/>
            <person name="Watson M."/>
            <person name="Adriaenssens E.M."/>
            <person name="Foster-Nyarko E."/>
            <person name="Jarju S."/>
            <person name="Secka A."/>
            <person name="Antonio M."/>
            <person name="Oren A."/>
            <person name="Chaudhuri R.R."/>
            <person name="La Ragione R."/>
            <person name="Hildebrand F."/>
            <person name="Pallen M.J."/>
        </authorList>
    </citation>
    <scope>NUCLEOTIDE SEQUENCE</scope>
    <source>
        <strain evidence="8">ChiSxjej1B13-7041</strain>
    </source>
</reference>
<keyword evidence="2" id="KW-1003">Cell membrane</keyword>
<feature type="transmembrane region" description="Helical" evidence="6">
    <location>
        <begin position="354"/>
        <end position="372"/>
    </location>
</feature>
<feature type="domain" description="Na+/H+ antiporter NhaC-like C-terminal" evidence="7">
    <location>
        <begin position="249"/>
        <end position="434"/>
    </location>
</feature>
<reference evidence="8" key="1">
    <citation type="submission" date="2020-10" db="EMBL/GenBank/DDBJ databases">
        <authorList>
            <person name="Gilroy R."/>
        </authorList>
    </citation>
    <scope>NUCLEOTIDE SEQUENCE</scope>
    <source>
        <strain evidence="8">ChiSxjej1B13-7041</strain>
    </source>
</reference>
<keyword evidence="5 6" id="KW-0472">Membrane</keyword>
<name>A0A9D1JEQ4_9FIRM</name>
<dbReference type="GO" id="GO:0005886">
    <property type="term" value="C:plasma membrane"/>
    <property type="evidence" value="ECO:0007669"/>
    <property type="project" value="UniProtKB-SubCell"/>
</dbReference>
<feature type="transmembrane region" description="Helical" evidence="6">
    <location>
        <begin position="142"/>
        <end position="165"/>
    </location>
</feature>
<feature type="transmembrane region" description="Helical" evidence="6">
    <location>
        <begin position="261"/>
        <end position="277"/>
    </location>
</feature>
<protein>
    <recommendedName>
        <fullName evidence="7">Na+/H+ antiporter NhaC-like C-terminal domain-containing protein</fullName>
    </recommendedName>
</protein>
<evidence type="ECO:0000259" key="7">
    <source>
        <dbReference type="Pfam" id="PF03553"/>
    </source>
</evidence>
<dbReference type="PANTHER" id="PTHR43478:SF1">
    <property type="entry name" value="NA+_H+ ANTIPORTER NHAC-LIKE C-TERMINAL DOMAIN-CONTAINING PROTEIN"/>
    <property type="match status" value="1"/>
</dbReference>
<evidence type="ECO:0000256" key="1">
    <source>
        <dbReference type="ARBA" id="ARBA00004651"/>
    </source>
</evidence>
<evidence type="ECO:0000256" key="5">
    <source>
        <dbReference type="ARBA" id="ARBA00023136"/>
    </source>
</evidence>
<dbReference type="EMBL" id="DVHU01000014">
    <property type="protein sequence ID" value="HIR92128.1"/>
    <property type="molecule type" value="Genomic_DNA"/>
</dbReference>
<dbReference type="Proteomes" id="UP000886841">
    <property type="component" value="Unassembled WGS sequence"/>
</dbReference>